<dbReference type="PATRIC" id="fig|178900.5.peg.1959"/>
<dbReference type="PANTHER" id="PTHR30160">
    <property type="entry name" value="TETRAACYLDISACCHARIDE 4'-KINASE-RELATED"/>
    <property type="match status" value="1"/>
</dbReference>
<keyword evidence="1" id="KW-0328">Glycosyltransferase</keyword>
<dbReference type="GO" id="GO:0008713">
    <property type="term" value="F:ADP-heptose-lipopolysaccharide heptosyltransferase activity"/>
    <property type="evidence" value="ECO:0007669"/>
    <property type="project" value="TreeGrafter"/>
</dbReference>
<comment type="caution">
    <text evidence="3">The sequence shown here is derived from an EMBL/GenBank/DDBJ whole genome shotgun (WGS) entry which is preliminary data.</text>
</comment>
<dbReference type="GO" id="GO:0009244">
    <property type="term" value="P:lipopolysaccharide core region biosynthetic process"/>
    <property type="evidence" value="ECO:0007669"/>
    <property type="project" value="TreeGrafter"/>
</dbReference>
<reference evidence="3 4" key="1">
    <citation type="submission" date="2015-06" db="EMBL/GenBank/DDBJ databases">
        <title>Improved classification and identification of acetic acid bacteria using matrix-assisted laser desorption/ionization time-of-flight mass spectrometry; Gluconobacter nephelii and Gluconobacter uchimurae are later heterotypic synonyms of Gluconobacter japonicus and Gluconobacter oxydans, respectively.</title>
        <authorList>
            <person name="Li L."/>
            <person name="Cleenwerck I."/>
            <person name="De Vuyst L."/>
            <person name="Vandamme P."/>
        </authorList>
    </citation>
    <scope>NUCLEOTIDE SEQUENCE [LARGE SCALE GENOMIC DNA]</scope>
    <source>
        <strain evidence="3 4">LMG 1625</strain>
    </source>
</reference>
<dbReference type="SUPFAM" id="SSF53756">
    <property type="entry name" value="UDP-Glycosyltransferase/glycogen phosphorylase"/>
    <property type="match status" value="1"/>
</dbReference>
<name>A0A149Q8R9_9PROT</name>
<dbReference type="Proteomes" id="UP000075473">
    <property type="component" value="Unassembled WGS sequence"/>
</dbReference>
<sequence length="302" mass="32595">MRILFITATRLGDAVLSTGLLAHLIHIYPNARFTIACGPVAAGLFENLPGLERVIVMTKRTHDRHWLDLWKACVGQKWDLAIDLRGSATTFFLRTRKRLIMRGGRRPGLRLNHLGQLLRLSPSPMPTVWLSQADKTLACQLIPTDAGPIIALGPTANWTGKIWPTERYLPLWAELSRQLPTARPAIFYGPGEQERALALPVLQALPNAIDAGGRFSLTQVAAMLARCSLFIGNDSGLMHLAAAAGTPTLGLFGPSRASEYAPSGRCTTWVAAPGPEGEAPIAELSLTVVVQAASTLLAETQS</sequence>
<accession>A0A149Q8R9</accession>
<evidence type="ECO:0000256" key="2">
    <source>
        <dbReference type="ARBA" id="ARBA00022679"/>
    </source>
</evidence>
<gene>
    <name evidence="3" type="ORF">AD928_08060</name>
</gene>
<dbReference type="EMBL" id="LHZA01000145">
    <property type="protein sequence ID" value="KXU93739.1"/>
    <property type="molecule type" value="Genomic_DNA"/>
</dbReference>
<dbReference type="AlphaFoldDB" id="A0A149Q8R9"/>
<organism evidence="3 4">
    <name type="scientific">Acetobacter cerevisiae</name>
    <dbReference type="NCBI Taxonomy" id="178900"/>
    <lineage>
        <taxon>Bacteria</taxon>
        <taxon>Pseudomonadati</taxon>
        <taxon>Pseudomonadota</taxon>
        <taxon>Alphaproteobacteria</taxon>
        <taxon>Acetobacterales</taxon>
        <taxon>Acetobacteraceae</taxon>
        <taxon>Acetobacter</taxon>
    </lineage>
</organism>
<protein>
    <submittedName>
        <fullName evidence="3">Heptosyltransferase</fullName>
    </submittedName>
</protein>
<dbReference type="InterPro" id="IPR002201">
    <property type="entry name" value="Glyco_trans_9"/>
</dbReference>
<dbReference type="RefSeq" id="WP_062249688.1">
    <property type="nucleotide sequence ID" value="NZ_LHZA01000145.1"/>
</dbReference>
<proteinExistence type="predicted"/>
<evidence type="ECO:0000313" key="4">
    <source>
        <dbReference type="Proteomes" id="UP000075473"/>
    </source>
</evidence>
<dbReference type="InterPro" id="IPR051199">
    <property type="entry name" value="LPS_LOS_Heptosyltrfase"/>
</dbReference>
<keyword evidence="2 3" id="KW-0808">Transferase</keyword>
<dbReference type="CDD" id="cd03789">
    <property type="entry name" value="GT9_LPS_heptosyltransferase"/>
    <property type="match status" value="1"/>
</dbReference>
<dbReference type="GO" id="GO:0005829">
    <property type="term" value="C:cytosol"/>
    <property type="evidence" value="ECO:0007669"/>
    <property type="project" value="TreeGrafter"/>
</dbReference>
<evidence type="ECO:0000256" key="1">
    <source>
        <dbReference type="ARBA" id="ARBA00022676"/>
    </source>
</evidence>
<dbReference type="Pfam" id="PF01075">
    <property type="entry name" value="Glyco_transf_9"/>
    <property type="match status" value="1"/>
</dbReference>
<evidence type="ECO:0000313" key="3">
    <source>
        <dbReference type="EMBL" id="KXU93739.1"/>
    </source>
</evidence>
<dbReference type="Gene3D" id="3.40.50.2000">
    <property type="entry name" value="Glycogen Phosphorylase B"/>
    <property type="match status" value="2"/>
</dbReference>